<evidence type="ECO:0000313" key="2">
    <source>
        <dbReference type="Proteomes" id="UP001549920"/>
    </source>
</evidence>
<gene>
    <name evidence="1" type="ORF">ABMA27_003207</name>
</gene>
<reference evidence="1 2" key="1">
    <citation type="submission" date="2024-06" db="EMBL/GenBank/DDBJ databases">
        <title>A chromosome-level genome assembly of beet webworm, Loxostege sticticalis.</title>
        <authorList>
            <person name="Zhang Y."/>
        </authorList>
    </citation>
    <scope>NUCLEOTIDE SEQUENCE [LARGE SCALE GENOMIC DNA]</scope>
    <source>
        <strain evidence="1">AQ026</strain>
        <tissue evidence="1">Whole body</tissue>
    </source>
</reference>
<accession>A0ABR3HSC6</accession>
<name>A0ABR3HSC6_LOXSC</name>
<sequence length="356" mass="40559">MKAGHQVYPSFYSLSKSKASCCPSDEHISVTESRAEIKLQAILDKTAERLAQDEVIRSVLPRSYYTLISKWGCDGSSGHSTYKQRFENTNATDEFLFVYSFVPLRLLDGETVIWQNPRLSSTLYCRPIKFIFAKETNEFTKDETSKILDEVSQLLPTLCNVDGSQISVKHDLLLTMTDGKVCNALTDTRSTQKCYICGATPSTMNEESREYPSNKERLAFGLSTLHAWIRTFECLLHISYRLEIKKWQVRGDDDKAIVKQRSKEIQKLFKDRMGLIVDKPKPGYGNTNDGNTARRFFSKAELSSEITGLDVTLIRRFHVILRTLSSGYDIICLEFEKFSVNDTPGNGHVLPRIQIF</sequence>
<proteinExistence type="predicted"/>
<comment type="caution">
    <text evidence="1">The sequence shown here is derived from an EMBL/GenBank/DDBJ whole genome shotgun (WGS) entry which is preliminary data.</text>
</comment>
<dbReference type="EMBL" id="JBEUOH010000014">
    <property type="protein sequence ID" value="KAL0879456.1"/>
    <property type="molecule type" value="Genomic_DNA"/>
</dbReference>
<organism evidence="1 2">
    <name type="scientific">Loxostege sticticalis</name>
    <name type="common">Beet webworm moth</name>
    <dbReference type="NCBI Taxonomy" id="481309"/>
    <lineage>
        <taxon>Eukaryota</taxon>
        <taxon>Metazoa</taxon>
        <taxon>Ecdysozoa</taxon>
        <taxon>Arthropoda</taxon>
        <taxon>Hexapoda</taxon>
        <taxon>Insecta</taxon>
        <taxon>Pterygota</taxon>
        <taxon>Neoptera</taxon>
        <taxon>Endopterygota</taxon>
        <taxon>Lepidoptera</taxon>
        <taxon>Glossata</taxon>
        <taxon>Ditrysia</taxon>
        <taxon>Pyraloidea</taxon>
        <taxon>Crambidae</taxon>
        <taxon>Pyraustinae</taxon>
        <taxon>Loxostege</taxon>
    </lineage>
</organism>
<evidence type="ECO:0000313" key="1">
    <source>
        <dbReference type="EMBL" id="KAL0879456.1"/>
    </source>
</evidence>
<protein>
    <submittedName>
        <fullName evidence="1">Uncharacterized protein</fullName>
    </submittedName>
</protein>
<keyword evidence="2" id="KW-1185">Reference proteome</keyword>
<dbReference type="Proteomes" id="UP001549920">
    <property type="component" value="Unassembled WGS sequence"/>
</dbReference>